<evidence type="ECO:0000313" key="4">
    <source>
        <dbReference type="Proteomes" id="UP001241758"/>
    </source>
</evidence>
<organism evidence="3 4">
    <name type="scientific">Actinoplanes sandaracinus</name>
    <dbReference type="NCBI Taxonomy" id="3045177"/>
    <lineage>
        <taxon>Bacteria</taxon>
        <taxon>Bacillati</taxon>
        <taxon>Actinomycetota</taxon>
        <taxon>Actinomycetes</taxon>
        <taxon>Micromonosporales</taxon>
        <taxon>Micromonosporaceae</taxon>
        <taxon>Actinoplanes</taxon>
    </lineage>
</organism>
<gene>
    <name evidence="3" type="ORF">QLQ12_21420</name>
</gene>
<name>A0ABT6WN74_9ACTN</name>
<feature type="domain" description="STAS" evidence="2">
    <location>
        <begin position="15"/>
        <end position="115"/>
    </location>
</feature>
<dbReference type="PANTHER" id="PTHR35526">
    <property type="entry name" value="ANTI-SIGMA-F FACTOR RSBW-RELATED"/>
    <property type="match status" value="1"/>
</dbReference>
<dbReference type="GO" id="GO:0005524">
    <property type="term" value="F:ATP binding"/>
    <property type="evidence" value="ECO:0007669"/>
    <property type="project" value="UniProtKB-KW"/>
</dbReference>
<dbReference type="InterPro" id="IPR050267">
    <property type="entry name" value="Anti-sigma-factor_SerPK"/>
</dbReference>
<dbReference type="InterPro" id="IPR036890">
    <property type="entry name" value="HATPase_C_sf"/>
</dbReference>
<dbReference type="SUPFAM" id="SSF52091">
    <property type="entry name" value="SpoIIaa-like"/>
    <property type="match status" value="1"/>
</dbReference>
<dbReference type="PANTHER" id="PTHR35526:SF3">
    <property type="entry name" value="ANTI-SIGMA-F FACTOR RSBW"/>
    <property type="match status" value="1"/>
</dbReference>
<keyword evidence="4" id="KW-1185">Reference proteome</keyword>
<accession>A0ABT6WN74</accession>
<dbReference type="InterPro" id="IPR036513">
    <property type="entry name" value="STAS_dom_sf"/>
</dbReference>
<protein>
    <submittedName>
        <fullName evidence="3">ATP-binding protein</fullName>
    </submittedName>
</protein>
<dbReference type="Pfam" id="PF13581">
    <property type="entry name" value="HATPase_c_2"/>
    <property type="match status" value="1"/>
</dbReference>
<dbReference type="RefSeq" id="WP_282762011.1">
    <property type="nucleotide sequence ID" value="NZ_JASCTH010000013.1"/>
</dbReference>
<dbReference type="PROSITE" id="PS50801">
    <property type="entry name" value="STAS"/>
    <property type="match status" value="1"/>
</dbReference>
<dbReference type="Gene3D" id="3.30.565.10">
    <property type="entry name" value="Histidine kinase-like ATPase, C-terminal domain"/>
    <property type="match status" value="1"/>
</dbReference>
<reference evidence="3 4" key="1">
    <citation type="submission" date="2023-05" db="EMBL/GenBank/DDBJ databases">
        <title>Actinoplanes sp. NEAU-A12 genome sequencing.</title>
        <authorList>
            <person name="Wang Z.-S."/>
        </authorList>
    </citation>
    <scope>NUCLEOTIDE SEQUENCE [LARGE SCALE GENOMIC DNA]</scope>
    <source>
        <strain evidence="3 4">NEAU-A12</strain>
    </source>
</reference>
<dbReference type="InterPro" id="IPR002645">
    <property type="entry name" value="STAS_dom"/>
</dbReference>
<dbReference type="EMBL" id="JASCTH010000013">
    <property type="protein sequence ID" value="MDI6101179.1"/>
    <property type="molecule type" value="Genomic_DNA"/>
</dbReference>
<evidence type="ECO:0000256" key="1">
    <source>
        <dbReference type="ARBA" id="ARBA00022527"/>
    </source>
</evidence>
<keyword evidence="3" id="KW-0547">Nucleotide-binding</keyword>
<keyword evidence="3" id="KW-0067">ATP-binding</keyword>
<keyword evidence="1" id="KW-0808">Transferase</keyword>
<comment type="caution">
    <text evidence="3">The sequence shown here is derived from an EMBL/GenBank/DDBJ whole genome shotgun (WGS) entry which is preliminary data.</text>
</comment>
<dbReference type="InterPro" id="IPR003594">
    <property type="entry name" value="HATPase_dom"/>
</dbReference>
<keyword evidence="1" id="KW-0723">Serine/threonine-protein kinase</keyword>
<keyword evidence="1" id="KW-0418">Kinase</keyword>
<evidence type="ECO:0000259" key="2">
    <source>
        <dbReference type="PROSITE" id="PS50801"/>
    </source>
</evidence>
<dbReference type="CDD" id="cd16936">
    <property type="entry name" value="HATPase_RsbW-like"/>
    <property type="match status" value="1"/>
</dbReference>
<dbReference type="Proteomes" id="UP001241758">
    <property type="component" value="Unassembled WGS sequence"/>
</dbReference>
<proteinExistence type="predicted"/>
<dbReference type="SUPFAM" id="SSF55874">
    <property type="entry name" value="ATPase domain of HSP90 chaperone/DNA topoisomerase II/histidine kinase"/>
    <property type="match status" value="1"/>
</dbReference>
<dbReference type="Gene3D" id="3.30.750.24">
    <property type="entry name" value="STAS domain"/>
    <property type="match status" value="1"/>
</dbReference>
<sequence>MPSQLVCRPEQDLPVAVLRISGTLDRVTGGALGAAVRRSLSVQPAKVLLDFTRLRVDDPAALDGLGALVCQAEEFPAAPIVVCGAGPRTRAALAAVPDCARLEMAADCDNALAEAENQPSAPTLRVRLRPVPEACRQVRHLVAQACTAWQRTDVTSTATLVATELVANVVRHAHTTMDFTLGLRDGRLTVAVRDRSRLMPRALDPAVTDAGGRGLRLVRDLTDAWGVLPVPDGKVVWTQLATGAAV</sequence>
<evidence type="ECO:0000313" key="3">
    <source>
        <dbReference type="EMBL" id="MDI6101179.1"/>
    </source>
</evidence>